<proteinExistence type="predicted"/>
<evidence type="ECO:0000256" key="1">
    <source>
        <dbReference type="SAM" id="MobiDB-lite"/>
    </source>
</evidence>
<evidence type="ECO:0000313" key="3">
    <source>
        <dbReference type="Proteomes" id="UP000639772"/>
    </source>
</evidence>
<name>A0A835P3Q5_VANPL</name>
<gene>
    <name evidence="2" type="ORF">HPP92_028892</name>
</gene>
<sequence length="79" mass="8608">MEKIKSSNGENSIDESTRDPFHIDANVDFMNEDSMKTEAVDAQQADYGGGAEDDHSGDQTADEPNLRSVVQPGEMSDTE</sequence>
<evidence type="ECO:0000313" key="2">
    <source>
        <dbReference type="EMBL" id="KAG0446330.1"/>
    </source>
</evidence>
<feature type="region of interest" description="Disordered" evidence="1">
    <location>
        <begin position="1"/>
        <end position="79"/>
    </location>
</feature>
<feature type="compositionally biased region" description="Polar residues" evidence="1">
    <location>
        <begin position="1"/>
        <end position="11"/>
    </location>
</feature>
<organism evidence="2 3">
    <name type="scientific">Vanilla planifolia</name>
    <name type="common">Vanilla</name>
    <dbReference type="NCBI Taxonomy" id="51239"/>
    <lineage>
        <taxon>Eukaryota</taxon>
        <taxon>Viridiplantae</taxon>
        <taxon>Streptophyta</taxon>
        <taxon>Embryophyta</taxon>
        <taxon>Tracheophyta</taxon>
        <taxon>Spermatophyta</taxon>
        <taxon>Magnoliopsida</taxon>
        <taxon>Liliopsida</taxon>
        <taxon>Asparagales</taxon>
        <taxon>Orchidaceae</taxon>
        <taxon>Vanilloideae</taxon>
        <taxon>Vanilleae</taxon>
        <taxon>Vanilla</taxon>
    </lineage>
</organism>
<accession>A0A835P3Q5</accession>
<dbReference type="EMBL" id="JADCNM010000589">
    <property type="protein sequence ID" value="KAG0446330.1"/>
    <property type="molecule type" value="Genomic_DNA"/>
</dbReference>
<dbReference type="AlphaFoldDB" id="A0A835P3Q5"/>
<dbReference type="Proteomes" id="UP000639772">
    <property type="component" value="Unassembled WGS sequence"/>
</dbReference>
<comment type="caution">
    <text evidence="2">The sequence shown here is derived from an EMBL/GenBank/DDBJ whole genome shotgun (WGS) entry which is preliminary data.</text>
</comment>
<protein>
    <submittedName>
        <fullName evidence="2">Uncharacterized protein</fullName>
    </submittedName>
</protein>
<reference evidence="2 3" key="1">
    <citation type="journal article" date="2020" name="Nat. Food">
        <title>A phased Vanilla planifolia genome enables genetic improvement of flavour and production.</title>
        <authorList>
            <person name="Hasing T."/>
            <person name="Tang H."/>
            <person name="Brym M."/>
            <person name="Khazi F."/>
            <person name="Huang T."/>
            <person name="Chambers A.H."/>
        </authorList>
    </citation>
    <scope>NUCLEOTIDE SEQUENCE [LARGE SCALE GENOMIC DNA]</scope>
    <source>
        <tissue evidence="2">Leaf</tissue>
    </source>
</reference>